<dbReference type="SUPFAM" id="SSF54980">
    <property type="entry name" value="EF-G C-terminal domain-like"/>
    <property type="match status" value="1"/>
</dbReference>
<proteinExistence type="predicted"/>
<dbReference type="InterPro" id="IPR035647">
    <property type="entry name" value="EFG_III/V"/>
</dbReference>
<dbReference type="AlphaFoldDB" id="A0A377DBQ1"/>
<dbReference type="GO" id="GO:0017111">
    <property type="term" value="F:ribonucleoside triphosphate phosphatase activity"/>
    <property type="evidence" value="ECO:0007669"/>
    <property type="project" value="UniProtKB-ARBA"/>
</dbReference>
<dbReference type="InterPro" id="IPR000640">
    <property type="entry name" value="EFG_V-like"/>
</dbReference>
<reference evidence="2 3" key="1">
    <citation type="submission" date="2018-06" db="EMBL/GenBank/DDBJ databases">
        <authorList>
            <consortium name="Pathogen Informatics"/>
            <person name="Doyle S."/>
        </authorList>
    </citation>
    <scope>NUCLEOTIDE SEQUENCE [LARGE SCALE GENOMIC DNA]</scope>
    <source>
        <strain evidence="2 3">NCTC7922</strain>
    </source>
</reference>
<evidence type="ECO:0000259" key="1">
    <source>
        <dbReference type="Pfam" id="PF00679"/>
    </source>
</evidence>
<keyword evidence="2" id="KW-0648">Protein biosynthesis</keyword>
<dbReference type="Pfam" id="PF00679">
    <property type="entry name" value="EFG_C"/>
    <property type="match status" value="1"/>
</dbReference>
<sequence>MKVEVETPEENTGDVIGDLSRRRGMLKGQESEVTGVKIHAEVRCLKCSDMQLSCVL</sequence>
<dbReference type="GO" id="GO:0043168">
    <property type="term" value="F:anion binding"/>
    <property type="evidence" value="ECO:0007669"/>
    <property type="project" value="UniProtKB-ARBA"/>
</dbReference>
<dbReference type="Gene3D" id="3.30.70.240">
    <property type="match status" value="1"/>
</dbReference>
<evidence type="ECO:0000313" key="3">
    <source>
        <dbReference type="Proteomes" id="UP000254174"/>
    </source>
</evidence>
<keyword evidence="2" id="KW-0251">Elongation factor</keyword>
<dbReference type="GO" id="GO:0032561">
    <property type="term" value="F:guanyl ribonucleotide binding"/>
    <property type="evidence" value="ECO:0007669"/>
    <property type="project" value="UniProtKB-ARBA"/>
</dbReference>
<organism evidence="2 3">
    <name type="scientific">Escherichia coli</name>
    <dbReference type="NCBI Taxonomy" id="562"/>
    <lineage>
        <taxon>Bacteria</taxon>
        <taxon>Pseudomonadati</taxon>
        <taxon>Pseudomonadota</taxon>
        <taxon>Gammaproteobacteria</taxon>
        <taxon>Enterobacterales</taxon>
        <taxon>Enterobacteriaceae</taxon>
        <taxon>Escherichia</taxon>
    </lineage>
</organism>
<protein>
    <submittedName>
        <fullName evidence="2">Translation elongation factor G</fullName>
    </submittedName>
</protein>
<accession>A0A377DBQ1</accession>
<evidence type="ECO:0000313" key="2">
    <source>
        <dbReference type="EMBL" id="STM17905.1"/>
    </source>
</evidence>
<dbReference type="Proteomes" id="UP000254174">
    <property type="component" value="Unassembled WGS sequence"/>
</dbReference>
<gene>
    <name evidence="2" type="primary">fusA1_2</name>
    <name evidence="2" type="ORF">NCTC7922_04085</name>
</gene>
<dbReference type="EMBL" id="UGFC01000006">
    <property type="protein sequence ID" value="STM17905.1"/>
    <property type="molecule type" value="Genomic_DNA"/>
</dbReference>
<name>A0A377DBQ1_ECOLX</name>
<feature type="domain" description="Elongation factor EFG" evidence="1">
    <location>
        <begin position="1"/>
        <end position="42"/>
    </location>
</feature>
<dbReference type="GO" id="GO:0003746">
    <property type="term" value="F:translation elongation factor activity"/>
    <property type="evidence" value="ECO:0007669"/>
    <property type="project" value="UniProtKB-KW"/>
</dbReference>